<dbReference type="AlphaFoldDB" id="G8BZN4"/>
<sequence length="653" mass="75884">MGGNSYIKWLTLFKSCTIRESTNKNLTFYRNFPIITNAAKNALKTVNKSTPDSKVINIILPSDLQSIKANELSEILLYDSLLDEKLVIEFAVNPKYFKIKRKDRKFMWSSKEVLFQHPIRPRYKLLSESDNIKLFFNNTITLKSKFGNLTIQNISWPSLMVSKDCRGVAVNKSLYEKLKSTIDFQKIIAPFNDSELPIFLASSLPNNCDAIGLFPQYVEEHKKYFKDYDIFGALLKSGFCSETEYKNGQRILNKLSDKENIEIDSLVPHNITESITINDIIQYPRKSAQLKKLFRSKFPITSHDALRSMLLSNKSNISDYEVEVYKQVILFNIFIESMKLKSHSFKVNTFLQELNNCHHCIKSWDYYILENYFQLKHTPKPNTIKESIVVKKKFDAFLEKLYNYNIMMVCEQKAKKNQFHEIKTSYYGNSKKNNMNHLPRSITILSIMEDILKSLKYFGMFSPNLHRYINNNAILNENLPKKLDLGLIEKTLDNKKDIQISSNLKSGELINSLISGVLELEAFIFQSNTNKEVNYKEKLNSDSWYLVLEVRDSIGSEALDLLKYSTTISMQIKSPENNFPPLGSSICVNRIFIDSQNKLYLYQKKPSREYRYNQVTIKRNVINYSTLGKTCICVYICLPNSAFIGEYQRFTCK</sequence>
<dbReference type="RefSeq" id="XP_003687796.1">
    <property type="nucleotide sequence ID" value="XM_003687748.1"/>
</dbReference>
<dbReference type="OrthoDB" id="4069973at2759"/>
<dbReference type="OMA" id="SHKTLWS"/>
<reference evidence="1 2" key="1">
    <citation type="journal article" date="2011" name="Proc. Natl. Acad. Sci. U.S.A.">
        <title>Evolutionary erosion of yeast sex chromosomes by mating-type switching accidents.</title>
        <authorList>
            <person name="Gordon J.L."/>
            <person name="Armisen D."/>
            <person name="Proux-Wera E."/>
            <person name="Oheigeartaigh S.S."/>
            <person name="Byrne K.P."/>
            <person name="Wolfe K.H."/>
        </authorList>
    </citation>
    <scope>NUCLEOTIDE SEQUENCE [LARGE SCALE GENOMIC DNA]</scope>
    <source>
        <strain evidence="2">ATCC 24235 / CBS 4417 / NBRC 1672 / NRRL Y-8282 / UCD 70-5</strain>
    </source>
</reference>
<dbReference type="EMBL" id="HE612866">
    <property type="protein sequence ID" value="CCE65362.1"/>
    <property type="molecule type" value="Genomic_DNA"/>
</dbReference>
<dbReference type="HOGENOM" id="CLU_029563_0_0_1"/>
<dbReference type="Proteomes" id="UP000005666">
    <property type="component" value="Chromosome 11"/>
</dbReference>
<organism evidence="1 2">
    <name type="scientific">Tetrapisispora phaffii (strain ATCC 24235 / CBS 4417 / NBRC 1672 / NRRL Y-8282 / UCD 70-5)</name>
    <name type="common">Yeast</name>
    <name type="synonym">Fabospora phaffii</name>
    <dbReference type="NCBI Taxonomy" id="1071381"/>
    <lineage>
        <taxon>Eukaryota</taxon>
        <taxon>Fungi</taxon>
        <taxon>Dikarya</taxon>
        <taxon>Ascomycota</taxon>
        <taxon>Saccharomycotina</taxon>
        <taxon>Saccharomycetes</taxon>
        <taxon>Saccharomycetales</taxon>
        <taxon>Saccharomycetaceae</taxon>
        <taxon>Tetrapisispora</taxon>
    </lineage>
</organism>
<dbReference type="GeneID" id="11531561"/>
<evidence type="ECO:0000313" key="2">
    <source>
        <dbReference type="Proteomes" id="UP000005666"/>
    </source>
</evidence>
<gene>
    <name evidence="1" type="primary">TPHA0K02320</name>
    <name evidence="1" type="ordered locus">TPHA_0K02320</name>
</gene>
<proteinExistence type="predicted"/>
<protein>
    <submittedName>
        <fullName evidence="1">Uncharacterized protein</fullName>
    </submittedName>
</protein>
<dbReference type="KEGG" id="tpf:TPHA_0K02320"/>
<dbReference type="eggNOG" id="ENOG502RYC2">
    <property type="taxonomic scope" value="Eukaryota"/>
</dbReference>
<evidence type="ECO:0000313" key="1">
    <source>
        <dbReference type="EMBL" id="CCE65362.1"/>
    </source>
</evidence>
<keyword evidence="2" id="KW-1185">Reference proteome</keyword>
<accession>G8BZN4</accession>
<name>G8BZN4_TETPH</name>